<organism evidence="3 4">
    <name type="scientific">Aspergillus pseudoustus</name>
    <dbReference type="NCBI Taxonomy" id="1810923"/>
    <lineage>
        <taxon>Eukaryota</taxon>
        <taxon>Fungi</taxon>
        <taxon>Dikarya</taxon>
        <taxon>Ascomycota</taxon>
        <taxon>Pezizomycotina</taxon>
        <taxon>Eurotiomycetes</taxon>
        <taxon>Eurotiomycetidae</taxon>
        <taxon>Eurotiales</taxon>
        <taxon>Aspergillaceae</taxon>
        <taxon>Aspergillus</taxon>
        <taxon>Aspergillus subgen. Nidulantes</taxon>
    </lineage>
</organism>
<feature type="domain" description="DUF7587" evidence="2">
    <location>
        <begin position="136"/>
        <end position="259"/>
    </location>
</feature>
<dbReference type="Pfam" id="PF24494">
    <property type="entry name" value="DUF7587"/>
    <property type="match status" value="1"/>
</dbReference>
<name>A0ABR4K7A9_9EURO</name>
<protein>
    <recommendedName>
        <fullName evidence="2">DUF7587 domain-containing protein</fullName>
    </recommendedName>
</protein>
<evidence type="ECO:0000313" key="4">
    <source>
        <dbReference type="Proteomes" id="UP001610446"/>
    </source>
</evidence>
<gene>
    <name evidence="3" type="ORF">BJY01DRAFT_262766</name>
</gene>
<dbReference type="InterPro" id="IPR056009">
    <property type="entry name" value="DUF7587"/>
</dbReference>
<proteinExistence type="predicted"/>
<keyword evidence="4" id="KW-1185">Reference proteome</keyword>
<evidence type="ECO:0000256" key="1">
    <source>
        <dbReference type="SAM" id="Phobius"/>
    </source>
</evidence>
<evidence type="ECO:0000313" key="3">
    <source>
        <dbReference type="EMBL" id="KAL2848191.1"/>
    </source>
</evidence>
<keyword evidence="1" id="KW-1133">Transmembrane helix</keyword>
<dbReference type="EMBL" id="JBFXLU010000051">
    <property type="protein sequence ID" value="KAL2848191.1"/>
    <property type="molecule type" value="Genomic_DNA"/>
</dbReference>
<keyword evidence="1" id="KW-0812">Transmembrane</keyword>
<evidence type="ECO:0000259" key="2">
    <source>
        <dbReference type="Pfam" id="PF24494"/>
    </source>
</evidence>
<accession>A0ABR4K7A9</accession>
<dbReference type="Proteomes" id="UP001610446">
    <property type="component" value="Unassembled WGS sequence"/>
</dbReference>
<keyword evidence="1" id="KW-0472">Membrane</keyword>
<sequence length="463" mass="53357">MVSELIESANHHKQDNCAVLSYFADDVKRIALEILSGGEERQEYQILNLARRCHQQAIADGGLLHCDRFFNHVRQEKISVPISTRSADPNIKYEATVNQGWINFWNEALCNCPAPVLFKPHASPLFSSRDFQLDKVPRYLFRTFDRKSFGRTDENIVASPASEIRTVSSKFDIFSLDTDLAMSIVDRHMNPWRVKDYDKHAPDNLMSWTSSLLYAVQYALYRRHHYGCASDEIKICVADTTKFDRGQFVHARRLLQAYYDLVRQADMRQNFDTRLLVYIYQNGEYLSQGTLYHAGRSCVISLAALEESGLYSLYPEFAVPHRQAKWAITTAHLRKLWTEQHVSSTYRELEVALSLARTCFVGLNVLEIAIIFLSFKRRKLKRVRGEIPGGDENYLRSLEEHIPEWGRKPQEVRQYLAALRVLRPNPRVLDDITEEIYPMIGSIAAETDGGLIQVLLKCFSILL</sequence>
<comment type="caution">
    <text evidence="3">The sequence shown here is derived from an EMBL/GenBank/DDBJ whole genome shotgun (WGS) entry which is preliminary data.</text>
</comment>
<feature type="transmembrane region" description="Helical" evidence="1">
    <location>
        <begin position="355"/>
        <end position="375"/>
    </location>
</feature>
<reference evidence="3 4" key="1">
    <citation type="submission" date="2024-07" db="EMBL/GenBank/DDBJ databases">
        <title>Section-level genome sequencing and comparative genomics of Aspergillus sections Usti and Cavernicolus.</title>
        <authorList>
            <consortium name="Lawrence Berkeley National Laboratory"/>
            <person name="Nybo J.L."/>
            <person name="Vesth T.C."/>
            <person name="Theobald S."/>
            <person name="Frisvad J.C."/>
            <person name="Larsen T.O."/>
            <person name="Kjaerboelling I."/>
            <person name="Rothschild-Mancinelli K."/>
            <person name="Lyhne E.K."/>
            <person name="Kogle M.E."/>
            <person name="Barry K."/>
            <person name="Clum A."/>
            <person name="Na H."/>
            <person name="Ledsgaard L."/>
            <person name="Lin J."/>
            <person name="Lipzen A."/>
            <person name="Kuo A."/>
            <person name="Riley R."/>
            <person name="Mondo S."/>
            <person name="Labutti K."/>
            <person name="Haridas S."/>
            <person name="Pangalinan J."/>
            <person name="Salamov A.A."/>
            <person name="Simmons B.A."/>
            <person name="Magnuson J.K."/>
            <person name="Chen J."/>
            <person name="Drula E."/>
            <person name="Henrissat B."/>
            <person name="Wiebenga A."/>
            <person name="Lubbers R.J."/>
            <person name="Gomes A.C."/>
            <person name="Makela M.R."/>
            <person name="Stajich J."/>
            <person name="Grigoriev I.V."/>
            <person name="Mortensen U.H."/>
            <person name="De Vries R.P."/>
            <person name="Baker S.E."/>
            <person name="Andersen M.R."/>
        </authorList>
    </citation>
    <scope>NUCLEOTIDE SEQUENCE [LARGE SCALE GENOMIC DNA]</scope>
    <source>
        <strain evidence="3 4">CBS 123904</strain>
    </source>
</reference>